<feature type="domain" description="Fungal-type protein kinase" evidence="2">
    <location>
        <begin position="738"/>
        <end position="835"/>
    </location>
</feature>
<evidence type="ECO:0000313" key="4">
    <source>
        <dbReference type="Proteomes" id="UP000030671"/>
    </source>
</evidence>
<dbReference type="Proteomes" id="UP000030671">
    <property type="component" value="Unassembled WGS sequence"/>
</dbReference>
<dbReference type="InParanoid" id="W4KI51"/>
<dbReference type="OrthoDB" id="312874at2759"/>
<dbReference type="RefSeq" id="XP_009541892.1">
    <property type="nucleotide sequence ID" value="XM_009543597.1"/>
</dbReference>
<feature type="region of interest" description="Disordered" evidence="1">
    <location>
        <begin position="559"/>
        <end position="591"/>
    </location>
</feature>
<evidence type="ECO:0000313" key="3">
    <source>
        <dbReference type="EMBL" id="ETW84995.1"/>
    </source>
</evidence>
<dbReference type="STRING" id="747525.W4KI51"/>
<feature type="region of interest" description="Disordered" evidence="1">
    <location>
        <begin position="992"/>
        <end position="1015"/>
    </location>
</feature>
<organism evidence="3 4">
    <name type="scientific">Heterobasidion irregulare (strain TC 32-1)</name>
    <dbReference type="NCBI Taxonomy" id="747525"/>
    <lineage>
        <taxon>Eukaryota</taxon>
        <taxon>Fungi</taxon>
        <taxon>Dikarya</taxon>
        <taxon>Basidiomycota</taxon>
        <taxon>Agaricomycotina</taxon>
        <taxon>Agaricomycetes</taxon>
        <taxon>Russulales</taxon>
        <taxon>Bondarzewiaceae</taxon>
        <taxon>Heterobasidion</taxon>
        <taxon>Heterobasidion annosum species complex</taxon>
    </lineage>
</organism>
<evidence type="ECO:0000259" key="2">
    <source>
        <dbReference type="Pfam" id="PF17667"/>
    </source>
</evidence>
<accession>W4KI51</accession>
<gene>
    <name evidence="3" type="ORF">HETIRDRAFT_448262</name>
</gene>
<dbReference type="PANTHER" id="PTHR38248">
    <property type="entry name" value="FUNK1 6"/>
    <property type="match status" value="1"/>
</dbReference>
<reference evidence="3 4" key="1">
    <citation type="journal article" date="2012" name="New Phytol.">
        <title>Insight into trade-off between wood decay and parasitism from the genome of a fungal forest pathogen.</title>
        <authorList>
            <person name="Olson A."/>
            <person name="Aerts A."/>
            <person name="Asiegbu F."/>
            <person name="Belbahri L."/>
            <person name="Bouzid O."/>
            <person name="Broberg A."/>
            <person name="Canback B."/>
            <person name="Coutinho P.M."/>
            <person name="Cullen D."/>
            <person name="Dalman K."/>
            <person name="Deflorio G."/>
            <person name="van Diepen L.T."/>
            <person name="Dunand C."/>
            <person name="Duplessis S."/>
            <person name="Durling M."/>
            <person name="Gonthier P."/>
            <person name="Grimwood J."/>
            <person name="Fossdal C.G."/>
            <person name="Hansson D."/>
            <person name="Henrissat B."/>
            <person name="Hietala A."/>
            <person name="Himmelstrand K."/>
            <person name="Hoffmeister D."/>
            <person name="Hogberg N."/>
            <person name="James T.Y."/>
            <person name="Karlsson M."/>
            <person name="Kohler A."/>
            <person name="Kues U."/>
            <person name="Lee Y.H."/>
            <person name="Lin Y.C."/>
            <person name="Lind M."/>
            <person name="Lindquist E."/>
            <person name="Lombard V."/>
            <person name="Lucas S."/>
            <person name="Lunden K."/>
            <person name="Morin E."/>
            <person name="Murat C."/>
            <person name="Park J."/>
            <person name="Raffaello T."/>
            <person name="Rouze P."/>
            <person name="Salamov A."/>
            <person name="Schmutz J."/>
            <person name="Solheim H."/>
            <person name="Stahlberg J."/>
            <person name="Velez H."/>
            <person name="de Vries R.P."/>
            <person name="Wiebenga A."/>
            <person name="Woodward S."/>
            <person name="Yakovlev I."/>
            <person name="Garbelotto M."/>
            <person name="Martin F."/>
            <person name="Grigoriev I.V."/>
            <person name="Stenlid J."/>
        </authorList>
    </citation>
    <scope>NUCLEOTIDE SEQUENCE [LARGE SCALE GENOMIC DNA]</scope>
    <source>
        <strain evidence="3 4">TC 32-1</strain>
    </source>
</reference>
<dbReference type="InterPro" id="IPR040976">
    <property type="entry name" value="Pkinase_fungal"/>
</dbReference>
<dbReference type="AlphaFoldDB" id="W4KI51"/>
<protein>
    <recommendedName>
        <fullName evidence="2">Fungal-type protein kinase domain-containing protein</fullName>
    </recommendedName>
</protein>
<feature type="compositionally biased region" description="Basic and acidic residues" evidence="1">
    <location>
        <begin position="581"/>
        <end position="591"/>
    </location>
</feature>
<dbReference type="PANTHER" id="PTHR38248:SF2">
    <property type="entry name" value="FUNK1 11"/>
    <property type="match status" value="1"/>
</dbReference>
<sequence length="1015" mass="116113">MAIYCIVPIPFLKVLKITLGSQDRTYHPVHPNRHVRRPCSPGTVSEHVLVHLPRHHRTAVIPDRVHRPHNRPEPHHLSAAARLIDSFCVTDPTTMWHALRMPPPADEPIYSHHNRIQRPRADTEIEFSLAVISALHQTPGPDFEKMAKDDVQDNFWTIETDTFLDHVLGWKTADNDVCNVLHTLNSSSAQWLSLPKVPKLKKELYSSFADTANAIVAACSATNPIVELALDISWQASPNKSPKSPDRWSPQNRPDLLAVIGLKDALDEFKRLDTQIQDLEHQLGSGPEEEAEKEELKLQRKEVLKKCELWWLRVHVPVEMKLKDSEEEMLEGIFQLCSYMRMVLAEQLDRRFAIGLLLCKSKLTVWMCDRSGLVGTRTAINIHAEPKKFIKVIISLSRLNPSRLGWDTTMRIYRMEMATYHFSTDKGVTVDYYGASPHETTWTIQGPRSDGNEGEDRYLTVKALSTVRAQVMEGRATIVWLVMNERTMEWFVLKQSWRPEMSQTEATFHKSLSKPPSFHICNIVNSVDIRVMDDEQGGMVVDDTANHIRRGVEVRASSLKRNKLPKDPGVSELRSTKRKKPELDESQPHESFLHVTSTSSEVLEFSVIADGRSATNRVLTRTLMRTYGWPIKFFKDVPELVNTLIDAVKGHRDYWFSLMLHRDVSTGNVLICPRSDVNVKDTCGKLIDLDCSKTSDTRVEYPAPGPPDKDTAGFLQLRWQMSVTDEAAGILIARYPSDFLIYIDVALSMNPDLRTANKKQKISFLETPFDRPPAWDGHLPHIRHKTGTRAFMSAEIICSSNVLYRGTEALRPAGRVVHSAIHDLESFFWVLLYLCLTRDGPGGGRRIELSINEPLTEETKPIYAAVYCLFDSEDDHTLWNNKWLLFDNPDDLDEIILKCIHPYFDSLKPLISRWWKILRFGYMTYNDYVAGSLHDRVLTSLKDELGKIQSKSNLHSNLDADEVARMENKTDKEIQRRKDDLEFIQLRVRQLDKSLKRQSPHAGQQRLPATPLKDN</sequence>
<dbReference type="GeneID" id="20675839"/>
<name>W4KI51_HETIT</name>
<dbReference type="eggNOG" id="ENOG502SJR2">
    <property type="taxonomic scope" value="Eukaryota"/>
</dbReference>
<dbReference type="Pfam" id="PF17667">
    <property type="entry name" value="Pkinase_fungal"/>
    <property type="match status" value="2"/>
</dbReference>
<proteinExistence type="predicted"/>
<feature type="domain" description="Fungal-type protein kinase" evidence="2">
    <location>
        <begin position="305"/>
        <end position="697"/>
    </location>
</feature>
<dbReference type="KEGG" id="hir:HETIRDRAFT_448262"/>
<keyword evidence="4" id="KW-1185">Reference proteome</keyword>
<dbReference type="HOGENOM" id="CLU_011606_0_0_1"/>
<dbReference type="EMBL" id="KI925455">
    <property type="protein sequence ID" value="ETW84995.1"/>
    <property type="molecule type" value="Genomic_DNA"/>
</dbReference>
<evidence type="ECO:0000256" key="1">
    <source>
        <dbReference type="SAM" id="MobiDB-lite"/>
    </source>
</evidence>